<name>A0ABM8Q0Y1_9BACT</name>
<sequence length="177" mass="20658">MVEALVVKIFYFVIAIFSMTLVFLFSSDPYFAEQFKQDLRVSNMQANEVIDYEVNATKVIAIYEADEINRYSNKDEALKFRSTSLRSDQTHFLSSDKAILEKNLIKFQKNAKYENNESMKFLSQEIIYDTKSKILSSKVPFEMFRGADRAIGKSVVYNTQNKQMQAKEIKAWVKHQE</sequence>
<dbReference type="RefSeq" id="WP_230056071.1">
    <property type="nucleotide sequence ID" value="NZ_CAJHOE010000001.1"/>
</dbReference>
<keyword evidence="1" id="KW-0472">Membrane</keyword>
<dbReference type="EMBL" id="CAJHOE010000001">
    <property type="protein sequence ID" value="CAD7286436.1"/>
    <property type="molecule type" value="Genomic_DNA"/>
</dbReference>
<comment type="caution">
    <text evidence="2">The sequence shown here is derived from an EMBL/GenBank/DDBJ whole genome shotgun (WGS) entry which is preliminary data.</text>
</comment>
<keyword evidence="3" id="KW-1185">Reference proteome</keyword>
<dbReference type="Pfam" id="PF06835">
    <property type="entry name" value="LptC"/>
    <property type="match status" value="1"/>
</dbReference>
<protein>
    <recommendedName>
        <fullName evidence="4">LPS export ABC transporter periplasmic protein LptC</fullName>
    </recommendedName>
</protein>
<keyword evidence="1" id="KW-1133">Transmembrane helix</keyword>
<keyword evidence="1" id="KW-0812">Transmembrane</keyword>
<evidence type="ECO:0000313" key="3">
    <source>
        <dbReference type="Proteomes" id="UP000789359"/>
    </source>
</evidence>
<evidence type="ECO:0008006" key="4">
    <source>
        <dbReference type="Google" id="ProtNLM"/>
    </source>
</evidence>
<feature type="transmembrane region" description="Helical" evidence="1">
    <location>
        <begin position="6"/>
        <end position="26"/>
    </location>
</feature>
<organism evidence="2 3">
    <name type="scientific">Campylobacter suis</name>
    <dbReference type="NCBI Taxonomy" id="2790657"/>
    <lineage>
        <taxon>Bacteria</taxon>
        <taxon>Pseudomonadati</taxon>
        <taxon>Campylobacterota</taxon>
        <taxon>Epsilonproteobacteria</taxon>
        <taxon>Campylobacterales</taxon>
        <taxon>Campylobacteraceae</taxon>
        <taxon>Campylobacter</taxon>
    </lineage>
</organism>
<dbReference type="Proteomes" id="UP000789359">
    <property type="component" value="Unassembled WGS sequence"/>
</dbReference>
<reference evidence="2 3" key="1">
    <citation type="submission" date="2020-11" db="EMBL/GenBank/DDBJ databases">
        <authorList>
            <person name="Peeters C."/>
        </authorList>
    </citation>
    <scope>NUCLEOTIDE SEQUENCE [LARGE SCALE GENOMIC DNA]</scope>
    <source>
        <strain evidence="2 3">LMG 8286</strain>
    </source>
</reference>
<accession>A0ABM8Q0Y1</accession>
<dbReference type="InterPro" id="IPR010664">
    <property type="entry name" value="LipoPS_assembly_LptC-rel"/>
</dbReference>
<proteinExistence type="predicted"/>
<gene>
    <name evidence="2" type="ORF">LMG8286_00269</name>
</gene>
<evidence type="ECO:0000256" key="1">
    <source>
        <dbReference type="SAM" id="Phobius"/>
    </source>
</evidence>
<evidence type="ECO:0000313" key="2">
    <source>
        <dbReference type="EMBL" id="CAD7286436.1"/>
    </source>
</evidence>